<dbReference type="PROSITE" id="PS50889">
    <property type="entry name" value="S4"/>
    <property type="match status" value="1"/>
</dbReference>
<keyword evidence="4 10" id="KW-0067">ATP-binding</keyword>
<dbReference type="PANTHER" id="PTHR11766">
    <property type="entry name" value="TYROSYL-TRNA SYNTHETASE"/>
    <property type="match status" value="1"/>
</dbReference>
<dbReference type="NCBIfam" id="TIGR00234">
    <property type="entry name" value="tyrS"/>
    <property type="match status" value="1"/>
</dbReference>
<dbReference type="InterPro" id="IPR002942">
    <property type="entry name" value="S4_RNA-bd"/>
</dbReference>
<dbReference type="STRING" id="1801773.A3A03_03425"/>
<evidence type="ECO:0000256" key="7">
    <source>
        <dbReference type="ARBA" id="ARBA00048248"/>
    </source>
</evidence>
<protein>
    <recommendedName>
        <fullName evidence="1 8">Tyrosine--tRNA ligase</fullName>
        <ecNumber evidence="1 8">6.1.1.1</ecNumber>
    </recommendedName>
</protein>
<evidence type="ECO:0000256" key="3">
    <source>
        <dbReference type="ARBA" id="ARBA00022741"/>
    </source>
</evidence>
<evidence type="ECO:0000259" key="11">
    <source>
        <dbReference type="SMART" id="SM00363"/>
    </source>
</evidence>
<dbReference type="EMBL" id="MFUX01000027">
    <property type="protein sequence ID" value="OGI94289.1"/>
    <property type="molecule type" value="Genomic_DNA"/>
</dbReference>
<dbReference type="InterPro" id="IPR002307">
    <property type="entry name" value="Tyr-tRNA-ligase"/>
</dbReference>
<evidence type="ECO:0000256" key="8">
    <source>
        <dbReference type="NCBIfam" id="TIGR00234"/>
    </source>
</evidence>
<dbReference type="GO" id="GO:0004831">
    <property type="term" value="F:tyrosine-tRNA ligase activity"/>
    <property type="evidence" value="ECO:0007669"/>
    <property type="project" value="UniProtKB-UniRule"/>
</dbReference>
<dbReference type="PANTHER" id="PTHR11766:SF1">
    <property type="entry name" value="TYROSINE--TRNA LIGASE"/>
    <property type="match status" value="1"/>
</dbReference>
<dbReference type="GO" id="GO:0005524">
    <property type="term" value="F:ATP binding"/>
    <property type="evidence" value="ECO:0007669"/>
    <property type="project" value="UniProtKB-KW"/>
</dbReference>
<reference evidence="12 13" key="1">
    <citation type="journal article" date="2016" name="Nat. Commun.">
        <title>Thousands of microbial genomes shed light on interconnected biogeochemical processes in an aquifer system.</title>
        <authorList>
            <person name="Anantharaman K."/>
            <person name="Brown C.T."/>
            <person name="Hug L.A."/>
            <person name="Sharon I."/>
            <person name="Castelle C.J."/>
            <person name="Probst A.J."/>
            <person name="Thomas B.C."/>
            <person name="Singh A."/>
            <person name="Wilkins M.J."/>
            <person name="Karaoz U."/>
            <person name="Brodie E.L."/>
            <person name="Williams K.H."/>
            <person name="Hubbard S.S."/>
            <person name="Banfield J.F."/>
        </authorList>
    </citation>
    <scope>NUCLEOTIDE SEQUENCE [LARGE SCALE GENOMIC DNA]</scope>
</reference>
<keyword evidence="2 10" id="KW-0436">Ligase</keyword>
<dbReference type="InterPro" id="IPR036986">
    <property type="entry name" value="S4_RNA-bd_sf"/>
</dbReference>
<feature type="domain" description="RNA-binding S4" evidence="11">
    <location>
        <begin position="343"/>
        <end position="398"/>
    </location>
</feature>
<dbReference type="Gene3D" id="1.10.240.10">
    <property type="entry name" value="Tyrosyl-Transfer RNA Synthetase"/>
    <property type="match status" value="1"/>
</dbReference>
<keyword evidence="6 10" id="KW-0030">Aminoacyl-tRNA synthetase</keyword>
<comment type="caution">
    <text evidence="12">The sequence shown here is derived from an EMBL/GenBank/DDBJ whole genome shotgun (WGS) entry which is preliminary data.</text>
</comment>
<dbReference type="InterPro" id="IPR002305">
    <property type="entry name" value="aa-tRNA-synth_Ic"/>
</dbReference>
<evidence type="ECO:0000256" key="5">
    <source>
        <dbReference type="ARBA" id="ARBA00022917"/>
    </source>
</evidence>
<keyword evidence="9" id="KW-0694">RNA-binding</keyword>
<dbReference type="Pfam" id="PF01479">
    <property type="entry name" value="S4"/>
    <property type="match status" value="1"/>
</dbReference>
<dbReference type="Gene3D" id="3.40.50.620">
    <property type="entry name" value="HUPs"/>
    <property type="match status" value="1"/>
</dbReference>
<evidence type="ECO:0000256" key="9">
    <source>
        <dbReference type="PROSITE-ProRule" id="PRU00182"/>
    </source>
</evidence>
<dbReference type="EC" id="6.1.1.1" evidence="1 8"/>
<keyword evidence="3 10" id="KW-0547">Nucleotide-binding</keyword>
<organism evidence="12 13">
    <name type="scientific">Candidatus Nomurabacteria bacterium RIFCSPLOWO2_01_FULL_40_18</name>
    <dbReference type="NCBI Taxonomy" id="1801773"/>
    <lineage>
        <taxon>Bacteria</taxon>
        <taxon>Candidatus Nomuraibacteriota</taxon>
    </lineage>
</organism>
<gene>
    <name evidence="12" type="ORF">A3A03_03425</name>
</gene>
<comment type="catalytic activity">
    <reaction evidence="7">
        <text>tRNA(Tyr) + L-tyrosine + ATP = L-tyrosyl-tRNA(Tyr) + AMP + diphosphate + H(+)</text>
        <dbReference type="Rhea" id="RHEA:10220"/>
        <dbReference type="Rhea" id="RHEA-COMP:9706"/>
        <dbReference type="Rhea" id="RHEA-COMP:9707"/>
        <dbReference type="ChEBI" id="CHEBI:15378"/>
        <dbReference type="ChEBI" id="CHEBI:30616"/>
        <dbReference type="ChEBI" id="CHEBI:33019"/>
        <dbReference type="ChEBI" id="CHEBI:58315"/>
        <dbReference type="ChEBI" id="CHEBI:78442"/>
        <dbReference type="ChEBI" id="CHEBI:78536"/>
        <dbReference type="ChEBI" id="CHEBI:456215"/>
        <dbReference type="EC" id="6.1.1.1"/>
    </reaction>
</comment>
<keyword evidence="5 10" id="KW-0648">Protein biosynthesis</keyword>
<evidence type="ECO:0000313" key="13">
    <source>
        <dbReference type="Proteomes" id="UP000176629"/>
    </source>
</evidence>
<evidence type="ECO:0000313" key="12">
    <source>
        <dbReference type="EMBL" id="OGI94289.1"/>
    </source>
</evidence>
<dbReference type="SUPFAM" id="SSF55174">
    <property type="entry name" value="Alpha-L RNA-binding motif"/>
    <property type="match status" value="1"/>
</dbReference>
<dbReference type="PRINTS" id="PR01040">
    <property type="entry name" value="TRNASYNTHTYR"/>
</dbReference>
<dbReference type="Gene3D" id="3.10.290.10">
    <property type="entry name" value="RNA-binding S4 domain"/>
    <property type="match status" value="1"/>
</dbReference>
<evidence type="ECO:0000256" key="10">
    <source>
        <dbReference type="RuleBase" id="RU363036"/>
    </source>
</evidence>
<dbReference type="Pfam" id="PF00579">
    <property type="entry name" value="tRNA-synt_1b"/>
    <property type="match status" value="1"/>
</dbReference>
<dbReference type="SMART" id="SM00363">
    <property type="entry name" value="S4"/>
    <property type="match status" value="1"/>
</dbReference>
<dbReference type="Proteomes" id="UP000176629">
    <property type="component" value="Unassembled WGS sequence"/>
</dbReference>
<name>A0A1F6XJE2_9BACT</name>
<evidence type="ECO:0000256" key="2">
    <source>
        <dbReference type="ARBA" id="ARBA00022598"/>
    </source>
</evidence>
<dbReference type="InterPro" id="IPR024088">
    <property type="entry name" value="Tyr-tRNA-ligase_bac-type"/>
</dbReference>
<dbReference type="CDD" id="cd00165">
    <property type="entry name" value="S4"/>
    <property type="match status" value="1"/>
</dbReference>
<dbReference type="AlphaFoldDB" id="A0A1F6XJE2"/>
<evidence type="ECO:0000256" key="6">
    <source>
        <dbReference type="ARBA" id="ARBA00023146"/>
    </source>
</evidence>
<dbReference type="InterPro" id="IPR014729">
    <property type="entry name" value="Rossmann-like_a/b/a_fold"/>
</dbReference>
<dbReference type="GO" id="GO:0003723">
    <property type="term" value="F:RNA binding"/>
    <property type="evidence" value="ECO:0007669"/>
    <property type="project" value="UniProtKB-KW"/>
</dbReference>
<accession>A0A1F6XJE2</accession>
<dbReference type="GO" id="GO:0005829">
    <property type="term" value="C:cytosol"/>
    <property type="evidence" value="ECO:0007669"/>
    <property type="project" value="TreeGrafter"/>
</dbReference>
<comment type="similarity">
    <text evidence="10">Belongs to the class-I aminoacyl-tRNA synthetase family.</text>
</comment>
<proteinExistence type="inferred from homology"/>
<sequence length="400" mass="45488">MFGNKISITIDKKRIEEILERGVVSEILPSKEEFVAKLMSGQRLKIYIGADPTSNALHLSHAKNYMFLEELRQLGHEVIVLVGDFTAQIGDPTDNTATRVQLSEEEVNTNVKSWISQIKPLMSFGDRKNPPKIKYNSEWLSKMTWKDELLLASNFTVQRMLERDMFDKRLKNDAPIYLHEFQYPLMQGYDSVAMDVDVELCGTDQVFNALVGRTLLKRLKNKDKFVVAVNLMENPKTKELMSKSRGTGVFLSSSPKEMFGAIMAQPDEMIEVLFVNVTRIPLSEKDKIMALGPREAKMLIAQDIVKRFYGEKEAQKAKEEWENVFSKKELPEVIEEAPGEGMKLVDFITEHALTTSSSEAKRLLDQGAVSVNEEVVKEWSHVLKKGDVVKVGPRKFLKVV</sequence>
<dbReference type="SUPFAM" id="SSF52374">
    <property type="entry name" value="Nucleotidylyl transferase"/>
    <property type="match status" value="1"/>
</dbReference>
<evidence type="ECO:0000256" key="4">
    <source>
        <dbReference type="ARBA" id="ARBA00022840"/>
    </source>
</evidence>
<evidence type="ECO:0000256" key="1">
    <source>
        <dbReference type="ARBA" id="ARBA00013160"/>
    </source>
</evidence>
<dbReference type="GO" id="GO:0006437">
    <property type="term" value="P:tyrosyl-tRNA aminoacylation"/>
    <property type="evidence" value="ECO:0007669"/>
    <property type="project" value="UniProtKB-UniRule"/>
</dbReference>